<dbReference type="InParanoid" id="K3XPI0"/>
<organism evidence="1 2">
    <name type="scientific">Setaria italica</name>
    <name type="common">Foxtail millet</name>
    <name type="synonym">Panicum italicum</name>
    <dbReference type="NCBI Taxonomy" id="4555"/>
    <lineage>
        <taxon>Eukaryota</taxon>
        <taxon>Viridiplantae</taxon>
        <taxon>Streptophyta</taxon>
        <taxon>Embryophyta</taxon>
        <taxon>Tracheophyta</taxon>
        <taxon>Spermatophyta</taxon>
        <taxon>Magnoliopsida</taxon>
        <taxon>Liliopsida</taxon>
        <taxon>Poales</taxon>
        <taxon>Poaceae</taxon>
        <taxon>PACMAD clade</taxon>
        <taxon>Panicoideae</taxon>
        <taxon>Panicodae</taxon>
        <taxon>Paniceae</taxon>
        <taxon>Cenchrinae</taxon>
        <taxon>Setaria</taxon>
    </lineage>
</organism>
<dbReference type="eggNOG" id="ENOG502R5QZ">
    <property type="taxonomic scope" value="Eukaryota"/>
</dbReference>
<evidence type="ECO:0000313" key="2">
    <source>
        <dbReference type="Proteomes" id="UP000004995"/>
    </source>
</evidence>
<dbReference type="HOGENOM" id="CLU_2744845_0_0_1"/>
<reference evidence="1" key="2">
    <citation type="submission" date="2018-08" db="UniProtKB">
        <authorList>
            <consortium name="EnsemblPlants"/>
        </authorList>
    </citation>
    <scope>IDENTIFICATION</scope>
    <source>
        <strain evidence="1">Yugu1</strain>
    </source>
</reference>
<dbReference type="EnsemblPlants" id="KQL05158">
    <property type="protein sequence ID" value="KQL05158"/>
    <property type="gene ID" value="SETIT_003807mg"/>
</dbReference>
<proteinExistence type="predicted"/>
<dbReference type="Proteomes" id="UP000004995">
    <property type="component" value="Unassembled WGS sequence"/>
</dbReference>
<name>K3XPI0_SETIT</name>
<protein>
    <submittedName>
        <fullName evidence="1">Uncharacterized protein</fullName>
    </submittedName>
</protein>
<reference evidence="2" key="1">
    <citation type="journal article" date="2012" name="Nat. Biotechnol.">
        <title>Reference genome sequence of the model plant Setaria.</title>
        <authorList>
            <person name="Bennetzen J.L."/>
            <person name="Schmutz J."/>
            <person name="Wang H."/>
            <person name="Percifield R."/>
            <person name="Hawkins J."/>
            <person name="Pontaroli A.C."/>
            <person name="Estep M."/>
            <person name="Feng L."/>
            <person name="Vaughn J.N."/>
            <person name="Grimwood J."/>
            <person name="Jenkins J."/>
            <person name="Barry K."/>
            <person name="Lindquist E."/>
            <person name="Hellsten U."/>
            <person name="Deshpande S."/>
            <person name="Wang X."/>
            <person name="Wu X."/>
            <person name="Mitros T."/>
            <person name="Triplett J."/>
            <person name="Yang X."/>
            <person name="Ye C.Y."/>
            <person name="Mauro-Herrera M."/>
            <person name="Wang L."/>
            <person name="Li P."/>
            <person name="Sharma M."/>
            <person name="Sharma R."/>
            <person name="Ronald P.C."/>
            <person name="Panaud O."/>
            <person name="Kellogg E.A."/>
            <person name="Brutnell T.P."/>
            <person name="Doust A.N."/>
            <person name="Tuskan G.A."/>
            <person name="Rokhsar D."/>
            <person name="Devos K.M."/>
        </authorList>
    </citation>
    <scope>NUCLEOTIDE SEQUENCE [LARGE SCALE GENOMIC DNA]</scope>
    <source>
        <strain evidence="2">cv. Yugu1</strain>
    </source>
</reference>
<dbReference type="Gramene" id="KQL05158">
    <property type="protein sequence ID" value="KQL05158"/>
    <property type="gene ID" value="SETIT_003807mg"/>
</dbReference>
<dbReference type="AlphaFoldDB" id="K3XPI0"/>
<keyword evidence="2" id="KW-1185">Reference proteome</keyword>
<evidence type="ECO:0000313" key="1">
    <source>
        <dbReference type="EnsemblPlants" id="KQL05158"/>
    </source>
</evidence>
<dbReference type="EMBL" id="AGNK02002995">
    <property type="status" value="NOT_ANNOTATED_CDS"/>
    <property type="molecule type" value="Genomic_DNA"/>
</dbReference>
<sequence length="71" mass="8090">MKTQFSQKHKSPKRPIHLLTRSKIRSVSSQQAPHLVGHGEFLLSGHRGGICMDKKHLKEGRDSRQSGYQEI</sequence>
<accession>K3XPI0</accession>